<feature type="domain" description="Peptidase S1" evidence="6">
    <location>
        <begin position="17"/>
        <end position="60"/>
    </location>
</feature>
<keyword evidence="3" id="KW-0720">Serine protease</keyword>
<sequence length="129" mass="13305">GGLSPALCGLQAGAVRVVGGTDVAPGRWPWQVSVCQGSQHRCGGSVLAPEWILTAAHCVHRYPGLAAPIPCSLPVPDPLTEHPGWHGGGSACPELPVGAAIPQLLEQEPFPSRSQPEGSAARPWRGCPL</sequence>
<dbReference type="InterPro" id="IPR001254">
    <property type="entry name" value="Trypsin_dom"/>
</dbReference>
<evidence type="ECO:0000256" key="3">
    <source>
        <dbReference type="ARBA" id="ARBA00022825"/>
    </source>
</evidence>
<evidence type="ECO:0000313" key="7">
    <source>
        <dbReference type="Ensembl" id="ENSCRFP00000006645.1"/>
    </source>
</evidence>
<dbReference type="GO" id="GO:0004252">
    <property type="term" value="F:serine-type endopeptidase activity"/>
    <property type="evidence" value="ECO:0007669"/>
    <property type="project" value="InterPro"/>
</dbReference>
<evidence type="ECO:0000256" key="4">
    <source>
        <dbReference type="ARBA" id="ARBA00023157"/>
    </source>
</evidence>
<dbReference type="AlphaFoldDB" id="A0A8C3QIE4"/>
<evidence type="ECO:0000259" key="6">
    <source>
        <dbReference type="PROSITE" id="PS50240"/>
    </source>
</evidence>
<dbReference type="InterPro" id="IPR043504">
    <property type="entry name" value="Peptidase_S1_PA_chymotrypsin"/>
</dbReference>
<evidence type="ECO:0000256" key="1">
    <source>
        <dbReference type="ARBA" id="ARBA00022670"/>
    </source>
</evidence>
<dbReference type="Ensembl" id="ENSCRFT00000006883.1">
    <property type="protein sequence ID" value="ENSCRFP00000006645.1"/>
    <property type="gene ID" value="ENSCRFG00000005273.1"/>
</dbReference>
<dbReference type="PROSITE" id="PS50240">
    <property type="entry name" value="TRYPSIN_DOM"/>
    <property type="match status" value="1"/>
</dbReference>
<dbReference type="PROSITE" id="PS00134">
    <property type="entry name" value="TRYPSIN_HIS"/>
    <property type="match status" value="1"/>
</dbReference>
<name>A0A8C3QIE4_9PASS</name>
<evidence type="ECO:0000256" key="2">
    <source>
        <dbReference type="ARBA" id="ARBA00022801"/>
    </source>
</evidence>
<keyword evidence="8" id="KW-1185">Reference proteome</keyword>
<dbReference type="Pfam" id="PF00089">
    <property type="entry name" value="Trypsin"/>
    <property type="match status" value="1"/>
</dbReference>
<dbReference type="InterPro" id="IPR009003">
    <property type="entry name" value="Peptidase_S1_PA"/>
</dbReference>
<proteinExistence type="predicted"/>
<keyword evidence="1" id="KW-0645">Protease</keyword>
<accession>A0A8C3QIE4</accession>
<evidence type="ECO:0000313" key="8">
    <source>
        <dbReference type="Proteomes" id="UP000694396"/>
    </source>
</evidence>
<keyword evidence="2" id="KW-0378">Hydrolase</keyword>
<keyword evidence="4" id="KW-1015">Disulfide bond</keyword>
<reference evidence="7" key="2">
    <citation type="submission" date="2025-09" db="UniProtKB">
        <authorList>
            <consortium name="Ensembl"/>
        </authorList>
    </citation>
    <scope>IDENTIFICATION</scope>
</reference>
<dbReference type="Gene3D" id="2.40.10.10">
    <property type="entry name" value="Trypsin-like serine proteases"/>
    <property type="match status" value="1"/>
</dbReference>
<dbReference type="SUPFAM" id="SSF50494">
    <property type="entry name" value="Trypsin-like serine proteases"/>
    <property type="match status" value="1"/>
</dbReference>
<evidence type="ECO:0000256" key="5">
    <source>
        <dbReference type="SAM" id="MobiDB-lite"/>
    </source>
</evidence>
<protein>
    <recommendedName>
        <fullName evidence="6">Peptidase S1 domain-containing protein</fullName>
    </recommendedName>
</protein>
<organism evidence="7 8">
    <name type="scientific">Cyanoderma ruficeps</name>
    <name type="common">rufous-capped babbler</name>
    <dbReference type="NCBI Taxonomy" id="181631"/>
    <lineage>
        <taxon>Eukaryota</taxon>
        <taxon>Metazoa</taxon>
        <taxon>Chordata</taxon>
        <taxon>Craniata</taxon>
        <taxon>Vertebrata</taxon>
        <taxon>Euteleostomi</taxon>
        <taxon>Archelosauria</taxon>
        <taxon>Archosauria</taxon>
        <taxon>Dinosauria</taxon>
        <taxon>Saurischia</taxon>
        <taxon>Theropoda</taxon>
        <taxon>Coelurosauria</taxon>
        <taxon>Aves</taxon>
        <taxon>Neognathae</taxon>
        <taxon>Neoaves</taxon>
        <taxon>Telluraves</taxon>
        <taxon>Australaves</taxon>
        <taxon>Passeriformes</taxon>
        <taxon>Sylvioidea</taxon>
        <taxon>Timaliidae</taxon>
        <taxon>Cyanoderma</taxon>
    </lineage>
</organism>
<dbReference type="GO" id="GO:0006508">
    <property type="term" value="P:proteolysis"/>
    <property type="evidence" value="ECO:0007669"/>
    <property type="project" value="UniProtKB-KW"/>
</dbReference>
<dbReference type="PANTHER" id="PTHR24252">
    <property type="entry name" value="ACROSIN-RELATED"/>
    <property type="match status" value="1"/>
</dbReference>
<dbReference type="PANTHER" id="PTHR24252:SF17">
    <property type="entry name" value="SUPPRESSOR OF TUMORIGENICITY 14 PROTEIN HOMOLOG-RELATED"/>
    <property type="match status" value="1"/>
</dbReference>
<dbReference type="Proteomes" id="UP000694396">
    <property type="component" value="Unplaced"/>
</dbReference>
<feature type="region of interest" description="Disordered" evidence="5">
    <location>
        <begin position="106"/>
        <end position="129"/>
    </location>
</feature>
<reference evidence="7" key="1">
    <citation type="submission" date="2025-08" db="UniProtKB">
        <authorList>
            <consortium name="Ensembl"/>
        </authorList>
    </citation>
    <scope>IDENTIFICATION</scope>
</reference>
<dbReference type="InterPro" id="IPR018114">
    <property type="entry name" value="TRYPSIN_HIS"/>
</dbReference>